<dbReference type="Gene3D" id="3.40.50.2300">
    <property type="match status" value="2"/>
</dbReference>
<evidence type="ECO:0000256" key="2">
    <source>
        <dbReference type="ARBA" id="ARBA00023012"/>
    </source>
</evidence>
<feature type="domain" description="Response regulatory" evidence="6">
    <location>
        <begin position="6"/>
        <end position="120"/>
    </location>
</feature>
<feature type="domain" description="Response regulatory" evidence="6">
    <location>
        <begin position="431"/>
        <end position="545"/>
    </location>
</feature>
<comment type="caution">
    <text evidence="7">The sequence shown here is derived from an EMBL/GenBank/DDBJ whole genome shotgun (WGS) entry which is preliminary data.</text>
</comment>
<protein>
    <submittedName>
        <fullName evidence="7">Response regulator</fullName>
    </submittedName>
</protein>
<dbReference type="PANTHER" id="PTHR44591:SF3">
    <property type="entry name" value="RESPONSE REGULATORY DOMAIN-CONTAINING PROTEIN"/>
    <property type="match status" value="1"/>
</dbReference>
<keyword evidence="4" id="KW-0804">Transcription</keyword>
<dbReference type="Proteomes" id="UP001165427">
    <property type="component" value="Unassembled WGS sequence"/>
</dbReference>
<keyword evidence="1 5" id="KW-0597">Phosphoprotein</keyword>
<keyword evidence="8" id="KW-1185">Reference proteome</keyword>
<evidence type="ECO:0000256" key="5">
    <source>
        <dbReference type="PROSITE-ProRule" id="PRU00169"/>
    </source>
</evidence>
<dbReference type="InterPro" id="IPR001789">
    <property type="entry name" value="Sig_transdc_resp-reg_receiver"/>
</dbReference>
<accession>A0AA41USE1</accession>
<evidence type="ECO:0000256" key="3">
    <source>
        <dbReference type="ARBA" id="ARBA00023015"/>
    </source>
</evidence>
<reference evidence="7" key="1">
    <citation type="submission" date="2022-04" db="EMBL/GenBank/DDBJ databases">
        <title>Desulfatitalea alkaliphila sp. nov., a novel anaerobic sulfate-reducing bacterium isolated from terrestrial mud volcano, Taman Peninsula, Russia.</title>
        <authorList>
            <person name="Khomyakova M.A."/>
            <person name="Merkel A.Y."/>
            <person name="Slobodkin A.I."/>
        </authorList>
    </citation>
    <scope>NUCLEOTIDE SEQUENCE</scope>
    <source>
        <strain evidence="7">M08but</strain>
    </source>
</reference>
<dbReference type="FunFam" id="3.40.50.2300:FF:000018">
    <property type="entry name" value="DNA-binding transcriptional regulator NtrC"/>
    <property type="match status" value="1"/>
</dbReference>
<dbReference type="PROSITE" id="PS50110">
    <property type="entry name" value="RESPONSE_REGULATORY"/>
    <property type="match status" value="2"/>
</dbReference>
<dbReference type="Pfam" id="PF00072">
    <property type="entry name" value="Response_reg"/>
    <property type="match status" value="2"/>
</dbReference>
<dbReference type="InterPro" id="IPR050595">
    <property type="entry name" value="Bact_response_regulator"/>
</dbReference>
<proteinExistence type="predicted"/>
<evidence type="ECO:0000256" key="1">
    <source>
        <dbReference type="ARBA" id="ARBA00022553"/>
    </source>
</evidence>
<dbReference type="GO" id="GO:0000160">
    <property type="term" value="P:phosphorelay signal transduction system"/>
    <property type="evidence" value="ECO:0007669"/>
    <property type="project" value="UniProtKB-KW"/>
</dbReference>
<dbReference type="SUPFAM" id="SSF52172">
    <property type="entry name" value="CheY-like"/>
    <property type="match status" value="2"/>
</dbReference>
<keyword evidence="2" id="KW-0902">Two-component regulatory system</keyword>
<organism evidence="7 8">
    <name type="scientific">Desulfatitalea alkaliphila</name>
    <dbReference type="NCBI Taxonomy" id="2929485"/>
    <lineage>
        <taxon>Bacteria</taxon>
        <taxon>Pseudomonadati</taxon>
        <taxon>Thermodesulfobacteriota</taxon>
        <taxon>Desulfobacteria</taxon>
        <taxon>Desulfobacterales</taxon>
        <taxon>Desulfosarcinaceae</taxon>
        <taxon>Desulfatitalea</taxon>
    </lineage>
</organism>
<gene>
    <name evidence="7" type="ORF">MRX98_21625</name>
</gene>
<evidence type="ECO:0000259" key="6">
    <source>
        <dbReference type="PROSITE" id="PS50110"/>
    </source>
</evidence>
<sequence length="549" mass="59716">MEKPIRIMVVDDEQSICRNVEKILTKNNYQVTCATSADEALTIMAQNSFELVISDIVMPKVNGLELLKSIKTQWPDTKAVMMTAYASTDTAMKAIRLGALDYLPKPFTPKELRNLVDQALAGKLIEAKVSEAEKKAITVIDVDIPFDPDEVAAATGEAYARSIGPSDMPVVEVRTPTDQEGFCEVGNMICDIFKKLGATCKAGTKSAGCPQLKAKKKKGAAATQGPAVKTLVGIDQPFNYEEVKAVTGPEYLNYLRNDGVAVPTYEELKANVARLERRMQIDVDMPFDHEAVAKATDEIYARNVGRSDIPTVEITADQPMEGFCEVGNMVCDIFKKLGATCKAGTKSAGCPQLKAKKKKSAAAPGAFDPARMIGIDLPFDYKEVAAATGPEYVAQLETDGIQVVPYAQLKANYAKLTAAEQTPRLQVITNKVLVIDDEVAVNNNIRKILGKKKYTVDQATTKEEALSKIEAGDYSLVLLDLRIPGVKDLELLAAIRQHKPDAQVIIITGYASIETAKEAARMGAMDYLPKPFTPNEIRNATDRAMQLAA</sequence>
<dbReference type="SMART" id="SM00448">
    <property type="entry name" value="REC"/>
    <property type="match status" value="2"/>
</dbReference>
<evidence type="ECO:0000313" key="7">
    <source>
        <dbReference type="EMBL" id="MCJ8503188.1"/>
    </source>
</evidence>
<dbReference type="InterPro" id="IPR011006">
    <property type="entry name" value="CheY-like_superfamily"/>
</dbReference>
<feature type="modified residue" description="4-aspartylphosphate" evidence="5">
    <location>
        <position position="480"/>
    </location>
</feature>
<feature type="modified residue" description="4-aspartylphosphate" evidence="5">
    <location>
        <position position="55"/>
    </location>
</feature>
<keyword evidence="3" id="KW-0805">Transcription regulation</keyword>
<name>A0AA41USE1_9BACT</name>
<dbReference type="EMBL" id="JALJRB010000062">
    <property type="protein sequence ID" value="MCJ8503188.1"/>
    <property type="molecule type" value="Genomic_DNA"/>
</dbReference>
<evidence type="ECO:0000313" key="8">
    <source>
        <dbReference type="Proteomes" id="UP001165427"/>
    </source>
</evidence>
<dbReference type="RefSeq" id="WP_246915194.1">
    <property type="nucleotide sequence ID" value="NZ_JALJRB010000062.1"/>
</dbReference>
<evidence type="ECO:0000256" key="4">
    <source>
        <dbReference type="ARBA" id="ARBA00023163"/>
    </source>
</evidence>
<dbReference type="AlphaFoldDB" id="A0AA41USE1"/>
<dbReference type="PANTHER" id="PTHR44591">
    <property type="entry name" value="STRESS RESPONSE REGULATOR PROTEIN 1"/>
    <property type="match status" value="1"/>
</dbReference>